<name>A0A0E3S8M4_9EURY</name>
<dbReference type="Proteomes" id="UP000033101">
    <property type="component" value="Chromosome"/>
</dbReference>
<evidence type="ECO:0000313" key="1">
    <source>
        <dbReference type="EMBL" id="AKB77829.1"/>
    </source>
</evidence>
<dbReference type="HOGENOM" id="CLU_051302_0_0_2"/>
<gene>
    <name evidence="1" type="ORF">MSHOH_1346</name>
</gene>
<dbReference type="PATRIC" id="fig|1434110.4.peg.1673"/>
<evidence type="ECO:0000313" key="2">
    <source>
        <dbReference type="Proteomes" id="UP000033101"/>
    </source>
</evidence>
<keyword evidence="2" id="KW-1185">Reference proteome</keyword>
<protein>
    <submittedName>
        <fullName evidence="1">Uncharacterized protein</fullName>
    </submittedName>
</protein>
<organism evidence="1 2">
    <name type="scientific">Methanosarcina horonobensis HB-1 = JCM 15518</name>
    <dbReference type="NCBI Taxonomy" id="1434110"/>
    <lineage>
        <taxon>Archaea</taxon>
        <taxon>Methanobacteriati</taxon>
        <taxon>Methanobacteriota</taxon>
        <taxon>Stenosarchaea group</taxon>
        <taxon>Methanomicrobia</taxon>
        <taxon>Methanosarcinales</taxon>
        <taxon>Methanosarcinaceae</taxon>
        <taxon>Methanosarcina</taxon>
    </lineage>
</organism>
<accession>A0A0E3S8M4</accession>
<dbReference type="KEGG" id="mhor:MSHOH_1346"/>
<reference evidence="1 2" key="1">
    <citation type="submission" date="2014-07" db="EMBL/GenBank/DDBJ databases">
        <title>Methanogenic archaea and the global carbon cycle.</title>
        <authorList>
            <person name="Henriksen J.R."/>
            <person name="Luke J."/>
            <person name="Reinhart S."/>
            <person name="Benedict M.N."/>
            <person name="Youngblut N.D."/>
            <person name="Metcalf M.E."/>
            <person name="Whitaker R.J."/>
            <person name="Metcalf W.W."/>
        </authorList>
    </citation>
    <scope>NUCLEOTIDE SEQUENCE [LARGE SCALE GENOMIC DNA]</scope>
    <source>
        <strain evidence="1 2">HB-1</strain>
    </source>
</reference>
<dbReference type="AlphaFoldDB" id="A0A0E3S8M4"/>
<dbReference type="EMBL" id="CP009516">
    <property type="protein sequence ID" value="AKB77829.1"/>
    <property type="molecule type" value="Genomic_DNA"/>
</dbReference>
<proteinExistence type="predicted"/>
<sequence length="415" mass="47993">MSLPLQERTRGYEFSGAEYKLLFEKENMGYVRFRNQKLGIFYLDPSPFLRNPLNIIYVVKIGEIPPKRTLIRVTVAETSIEYEVIGGVLQTFEIRYITGWETVDPNRLRTKGLIDREEYLHLITYPIKDRYNIHEIADCIGVHTVSSPQVAEILKGGVNTIVFTNSQKNKKLAEFNRIMSLIPNEFRQIDSPNFYKTTTKNERINLPESQEVSVAYYNANNVPVHIPIAFDAEFKPYSEIKENVEHNEALIRNYLLDTLLFNPVLLPRHYKRVEVMIYDMLDRITDQKEVPFFQDIGGAIPQLVAAFARITFKSIVTPAELAQSFQAWYSMVSEIMVGQNIEPLNVDQIYRLNSHAETLLKELTLRNDAGVPLTLETVRQNTRVPGLFFEKALEQLRVGGYIYIPNEETIRLISY</sequence>